<evidence type="ECO:0000256" key="2">
    <source>
        <dbReference type="ARBA" id="ARBA00022448"/>
    </source>
</evidence>
<dbReference type="Pfam" id="PF12849">
    <property type="entry name" value="PBP_like_2"/>
    <property type="match status" value="1"/>
</dbReference>
<dbReference type="NCBIfam" id="TIGR00975">
    <property type="entry name" value="3a0107s03"/>
    <property type="match status" value="1"/>
</dbReference>
<organism evidence="7 8">
    <name type="scientific">Fodinicola feengrottensis</name>
    <dbReference type="NCBI Taxonomy" id="435914"/>
    <lineage>
        <taxon>Bacteria</taxon>
        <taxon>Bacillati</taxon>
        <taxon>Actinomycetota</taxon>
        <taxon>Actinomycetes</taxon>
        <taxon>Mycobacteriales</taxon>
        <taxon>Fodinicola</taxon>
    </lineage>
</organism>
<keyword evidence="3 4" id="KW-0592">Phosphate transport</keyword>
<feature type="signal peptide" evidence="5">
    <location>
        <begin position="1"/>
        <end position="24"/>
    </location>
</feature>
<dbReference type="CDD" id="cd13565">
    <property type="entry name" value="PBP2_PstS"/>
    <property type="match status" value="1"/>
</dbReference>
<keyword evidence="8" id="KW-1185">Reference proteome</keyword>
<evidence type="ECO:0000256" key="5">
    <source>
        <dbReference type="SAM" id="SignalP"/>
    </source>
</evidence>
<evidence type="ECO:0000256" key="4">
    <source>
        <dbReference type="PIRNR" id="PIRNR002756"/>
    </source>
</evidence>
<dbReference type="Proteomes" id="UP001500618">
    <property type="component" value="Unassembled WGS sequence"/>
</dbReference>
<accession>A0ABN2I4P3</accession>
<protein>
    <recommendedName>
        <fullName evidence="4">Phosphate-binding protein</fullName>
    </recommendedName>
</protein>
<dbReference type="PIRSF" id="PIRSF002756">
    <property type="entry name" value="PstS"/>
    <property type="match status" value="1"/>
</dbReference>
<gene>
    <name evidence="7" type="primary">pstS_1</name>
    <name evidence="7" type="ORF">GCM10009765_55010</name>
</gene>
<dbReference type="Gene3D" id="3.40.190.10">
    <property type="entry name" value="Periplasmic binding protein-like II"/>
    <property type="match status" value="2"/>
</dbReference>
<dbReference type="PANTHER" id="PTHR42996">
    <property type="entry name" value="PHOSPHATE-BINDING PROTEIN PSTS"/>
    <property type="match status" value="1"/>
</dbReference>
<comment type="similarity">
    <text evidence="1 4">Belongs to the PstS family.</text>
</comment>
<evidence type="ECO:0000256" key="3">
    <source>
        <dbReference type="ARBA" id="ARBA00022592"/>
    </source>
</evidence>
<keyword evidence="2 4" id="KW-0813">Transport</keyword>
<evidence type="ECO:0000313" key="8">
    <source>
        <dbReference type="Proteomes" id="UP001500618"/>
    </source>
</evidence>
<feature type="domain" description="PBP" evidence="6">
    <location>
        <begin position="44"/>
        <end position="340"/>
    </location>
</feature>
<sequence>MKLQRHGVSACLLAVTAASAVALAGCGSDNTPTANASGSASAGSSDCATGQISAEGSTAQGNAMDAWTQGYGKKCGASVTYNKTGSGAGVTSFTAGKVAFAGSDSSLKDTNQPAADKRCGAGNKAVDLPMVVSPIAVAFNLKNVSKLTLTPDAVASIFAGKITKWNDPAIAKSNPGVTLPATTITTVHRSKDSGTTDNFAKFLDAQSKSIWTFGTGQAWKAPGGKGVPGSADVVSAIKSTDASIAYVDGADAKKNSLVIAALDFGQGAVELSTDTIGTAVAAAKVTQTGSDIKLTLNYGLKQAGAYPLGLVTYEITCQKGLPAAQSKLVKSFLTYTSSDEGQDAAAAAGHAKLPKDLQTKVQAAVATIS</sequence>
<keyword evidence="5" id="KW-0732">Signal</keyword>
<proteinExistence type="inferred from homology"/>
<dbReference type="InterPro" id="IPR024370">
    <property type="entry name" value="PBP_domain"/>
</dbReference>
<dbReference type="SUPFAM" id="SSF53850">
    <property type="entry name" value="Periplasmic binding protein-like II"/>
    <property type="match status" value="1"/>
</dbReference>
<dbReference type="PROSITE" id="PS51257">
    <property type="entry name" value="PROKAR_LIPOPROTEIN"/>
    <property type="match status" value="1"/>
</dbReference>
<evidence type="ECO:0000256" key="1">
    <source>
        <dbReference type="ARBA" id="ARBA00008725"/>
    </source>
</evidence>
<dbReference type="InterPro" id="IPR050962">
    <property type="entry name" value="Phosphate-bind_PstS"/>
</dbReference>
<dbReference type="PANTHER" id="PTHR42996:SF1">
    <property type="entry name" value="PHOSPHATE-BINDING PROTEIN PSTS"/>
    <property type="match status" value="1"/>
</dbReference>
<evidence type="ECO:0000313" key="7">
    <source>
        <dbReference type="EMBL" id="GAA1698595.1"/>
    </source>
</evidence>
<reference evidence="7 8" key="1">
    <citation type="journal article" date="2019" name="Int. J. Syst. Evol. Microbiol.">
        <title>The Global Catalogue of Microorganisms (GCM) 10K type strain sequencing project: providing services to taxonomists for standard genome sequencing and annotation.</title>
        <authorList>
            <consortium name="The Broad Institute Genomics Platform"/>
            <consortium name="The Broad Institute Genome Sequencing Center for Infectious Disease"/>
            <person name="Wu L."/>
            <person name="Ma J."/>
        </authorList>
    </citation>
    <scope>NUCLEOTIDE SEQUENCE [LARGE SCALE GENOMIC DNA]</scope>
    <source>
        <strain evidence="7 8">JCM 14718</strain>
    </source>
</reference>
<name>A0ABN2I4P3_9ACTN</name>
<comment type="caution">
    <text evidence="7">The sequence shown here is derived from an EMBL/GenBank/DDBJ whole genome shotgun (WGS) entry which is preliminary data.</text>
</comment>
<dbReference type="EMBL" id="BAAANY010000021">
    <property type="protein sequence ID" value="GAA1698595.1"/>
    <property type="molecule type" value="Genomic_DNA"/>
</dbReference>
<dbReference type="InterPro" id="IPR005673">
    <property type="entry name" value="ABC_phos-bd_PstS"/>
</dbReference>
<feature type="chain" id="PRO_5045271966" description="Phosphate-binding protein" evidence="5">
    <location>
        <begin position="25"/>
        <end position="369"/>
    </location>
</feature>
<evidence type="ECO:0000259" key="6">
    <source>
        <dbReference type="Pfam" id="PF12849"/>
    </source>
</evidence>